<sequence>MAALTAQGAAQEAGREELRGTARGGLANLVGAAVSGLGGLAVTWLAAVALSPAEAGAFFAATSVFMLAGALARLGTPTGLVYWVARLHRNGRDAA</sequence>
<keyword evidence="1" id="KW-0812">Transmembrane</keyword>
<keyword evidence="1" id="KW-0472">Membrane</keyword>
<proteinExistence type="predicted"/>
<name>A0A850CDD2_9ACTN</name>
<dbReference type="AlphaFoldDB" id="A0A850CDD2"/>
<feature type="transmembrane region" description="Helical" evidence="1">
    <location>
        <begin position="25"/>
        <end position="50"/>
    </location>
</feature>
<evidence type="ECO:0000256" key="1">
    <source>
        <dbReference type="SAM" id="Phobius"/>
    </source>
</evidence>
<accession>A0A850CDD2</accession>
<organism evidence="2 3">
    <name type="scientific">Glycomyces artemisiae</name>
    <dbReference type="NCBI Taxonomy" id="1076443"/>
    <lineage>
        <taxon>Bacteria</taxon>
        <taxon>Bacillati</taxon>
        <taxon>Actinomycetota</taxon>
        <taxon>Actinomycetes</taxon>
        <taxon>Glycomycetales</taxon>
        <taxon>Glycomycetaceae</taxon>
        <taxon>Glycomyces</taxon>
    </lineage>
</organism>
<gene>
    <name evidence="2" type="ORF">HOQ43_15950</name>
</gene>
<evidence type="ECO:0000313" key="3">
    <source>
        <dbReference type="Proteomes" id="UP000574690"/>
    </source>
</evidence>
<feature type="transmembrane region" description="Helical" evidence="1">
    <location>
        <begin position="56"/>
        <end position="85"/>
    </location>
</feature>
<dbReference type="EMBL" id="JABFXE010000670">
    <property type="protein sequence ID" value="NUQ89941.1"/>
    <property type="molecule type" value="Genomic_DNA"/>
</dbReference>
<comment type="caution">
    <text evidence="2">The sequence shown here is derived from an EMBL/GenBank/DDBJ whole genome shotgun (WGS) entry which is preliminary data.</text>
</comment>
<dbReference type="Proteomes" id="UP000574690">
    <property type="component" value="Unassembled WGS sequence"/>
</dbReference>
<reference evidence="2 3" key="1">
    <citation type="submission" date="2020-05" db="EMBL/GenBank/DDBJ databases">
        <title>DNA-SIP metagenomic assembled genomes.</title>
        <authorList>
            <person name="Yu J."/>
        </authorList>
    </citation>
    <scope>NUCLEOTIDE SEQUENCE [LARGE SCALE GENOMIC DNA]</scope>
    <source>
        <strain evidence="2">Bin5.27</strain>
    </source>
</reference>
<keyword evidence="1" id="KW-1133">Transmembrane helix</keyword>
<protein>
    <submittedName>
        <fullName evidence="2">Multi antimicrobial extrusion protein MatE</fullName>
    </submittedName>
</protein>
<feature type="non-terminal residue" evidence="2">
    <location>
        <position position="95"/>
    </location>
</feature>
<evidence type="ECO:0000313" key="2">
    <source>
        <dbReference type="EMBL" id="NUQ89941.1"/>
    </source>
</evidence>